<organism evidence="1 2">
    <name type="scientific">Hypoxylon rubiginosum</name>
    <dbReference type="NCBI Taxonomy" id="110542"/>
    <lineage>
        <taxon>Eukaryota</taxon>
        <taxon>Fungi</taxon>
        <taxon>Dikarya</taxon>
        <taxon>Ascomycota</taxon>
        <taxon>Pezizomycotina</taxon>
        <taxon>Sordariomycetes</taxon>
        <taxon>Xylariomycetidae</taxon>
        <taxon>Xylariales</taxon>
        <taxon>Hypoxylaceae</taxon>
        <taxon>Hypoxylon</taxon>
    </lineage>
</organism>
<comment type="caution">
    <text evidence="1">The sequence shown here is derived from an EMBL/GenBank/DDBJ whole genome shotgun (WGS) entry which is preliminary data.</text>
</comment>
<name>A0ACC0CR13_9PEZI</name>
<proteinExistence type="predicted"/>
<keyword evidence="2" id="KW-1185">Reference proteome</keyword>
<evidence type="ECO:0000313" key="2">
    <source>
        <dbReference type="Proteomes" id="UP001497680"/>
    </source>
</evidence>
<reference evidence="1 2" key="1">
    <citation type="journal article" date="2022" name="New Phytol.">
        <title>Ecological generalism drives hyperdiversity of secondary metabolite gene clusters in xylarialean endophytes.</title>
        <authorList>
            <person name="Franco M.E.E."/>
            <person name="Wisecaver J.H."/>
            <person name="Arnold A.E."/>
            <person name="Ju Y.M."/>
            <person name="Slot J.C."/>
            <person name="Ahrendt S."/>
            <person name="Moore L.P."/>
            <person name="Eastman K.E."/>
            <person name="Scott K."/>
            <person name="Konkel Z."/>
            <person name="Mondo S.J."/>
            <person name="Kuo A."/>
            <person name="Hayes R.D."/>
            <person name="Haridas S."/>
            <person name="Andreopoulos B."/>
            <person name="Riley R."/>
            <person name="LaButti K."/>
            <person name="Pangilinan J."/>
            <person name="Lipzen A."/>
            <person name="Amirebrahimi M."/>
            <person name="Yan J."/>
            <person name="Adam C."/>
            <person name="Keymanesh K."/>
            <person name="Ng V."/>
            <person name="Louie K."/>
            <person name="Northen T."/>
            <person name="Drula E."/>
            <person name="Henrissat B."/>
            <person name="Hsieh H.M."/>
            <person name="Youens-Clark K."/>
            <person name="Lutzoni F."/>
            <person name="Miadlikowska J."/>
            <person name="Eastwood D.C."/>
            <person name="Hamelin R.C."/>
            <person name="Grigoriev I.V."/>
            <person name="U'Ren J.M."/>
        </authorList>
    </citation>
    <scope>NUCLEOTIDE SEQUENCE [LARGE SCALE GENOMIC DNA]</scope>
    <source>
        <strain evidence="1 2">ER1909</strain>
    </source>
</reference>
<evidence type="ECO:0000313" key="1">
    <source>
        <dbReference type="EMBL" id="KAI6082730.1"/>
    </source>
</evidence>
<gene>
    <name evidence="1" type="ORF">F4821DRAFT_281489</name>
</gene>
<sequence>MAGITPTSKIIIVGSGVFGISTALWLARSSGYSDVTVLDMQDTASAGYDPLSGVDSASADLNKIIRFSYGSEIEYQRLATEAGQMWDEWNAEIAATPLEELPERLRDGNRKLWWNAGWLRMSCTDELGAFELETLKNMEREGIRDLQFRSDDDADVKRAKEQGWAHKLDPCRRQERFGTHKAVLDSSAGFVYAYKSCAWAQYLAKKAGVKMILDPVRGKVLDITSKENRSVVNTADGLEHSADLVVVAGGGWTPSLVPEVQGLLETTAGSVATIQIPKDRLDLWDRFGEENQPVIAWGSRQGKEVYSIPRDENGIFKIGWRKTKWTNFENVGKRRISVPKTAHVTEQKETRIPTDALNGIKEYIELNFPELVPLGISSTRLCWYTDSIDNSFVVDFVPGRPGLAVCSGGSGHGFKFLPILGREVVKILEGRGSETAYGRLWQWRSSKENKRNGLEEGELGPRVLSRQTMASETDWKFAN</sequence>
<dbReference type="EMBL" id="MU394364">
    <property type="protein sequence ID" value="KAI6082730.1"/>
    <property type="molecule type" value="Genomic_DNA"/>
</dbReference>
<dbReference type="Proteomes" id="UP001497680">
    <property type="component" value="Unassembled WGS sequence"/>
</dbReference>
<protein>
    <submittedName>
        <fullName evidence="1">FAD dependent oxidoreductase</fullName>
    </submittedName>
</protein>
<accession>A0ACC0CR13</accession>